<proteinExistence type="predicted"/>
<keyword evidence="5" id="KW-1133">Transmembrane helix</keyword>
<dbReference type="InterPro" id="IPR050465">
    <property type="entry name" value="UPF0194_transport"/>
</dbReference>
<feature type="region of interest" description="Disordered" evidence="4">
    <location>
        <begin position="392"/>
        <end position="430"/>
    </location>
</feature>
<dbReference type="InterPro" id="IPR058627">
    <property type="entry name" value="MdtA-like_C"/>
</dbReference>
<evidence type="ECO:0000259" key="6">
    <source>
        <dbReference type="Pfam" id="PF25917"/>
    </source>
</evidence>
<evidence type="ECO:0000259" key="7">
    <source>
        <dbReference type="Pfam" id="PF25967"/>
    </source>
</evidence>
<dbReference type="Pfam" id="PF25917">
    <property type="entry name" value="BSH_RND"/>
    <property type="match status" value="1"/>
</dbReference>
<keyword evidence="5" id="KW-0472">Membrane</keyword>
<evidence type="ECO:0000256" key="1">
    <source>
        <dbReference type="ARBA" id="ARBA00004196"/>
    </source>
</evidence>
<dbReference type="Proteomes" id="UP000294257">
    <property type="component" value="Unassembled WGS sequence"/>
</dbReference>
<accession>A0A4Q7KPC2</accession>
<feature type="region of interest" description="Disordered" evidence="4">
    <location>
        <begin position="187"/>
        <end position="244"/>
    </location>
</feature>
<dbReference type="Pfam" id="PF25967">
    <property type="entry name" value="RND-MFP_C"/>
    <property type="match status" value="1"/>
</dbReference>
<protein>
    <submittedName>
        <fullName evidence="8">Macrolide-specific efflux system membrane fusion protein</fullName>
    </submittedName>
</protein>
<dbReference type="Gene3D" id="1.10.287.470">
    <property type="entry name" value="Helix hairpin bin"/>
    <property type="match status" value="1"/>
</dbReference>
<dbReference type="GO" id="GO:0030313">
    <property type="term" value="C:cell envelope"/>
    <property type="evidence" value="ECO:0007669"/>
    <property type="project" value="UniProtKB-SubCell"/>
</dbReference>
<dbReference type="SUPFAM" id="SSF111369">
    <property type="entry name" value="HlyD-like secretion proteins"/>
    <property type="match status" value="1"/>
</dbReference>
<dbReference type="Gene3D" id="2.40.420.20">
    <property type="match status" value="1"/>
</dbReference>
<dbReference type="OrthoDB" id="4932908at2"/>
<comment type="subcellular location">
    <subcellularLocation>
        <location evidence="1">Cell envelope</location>
    </subcellularLocation>
</comment>
<feature type="domain" description="Multidrug resistance protein MdtA-like barrel-sandwich hybrid" evidence="6">
    <location>
        <begin position="74"/>
        <end position="194"/>
    </location>
</feature>
<feature type="compositionally biased region" description="Low complexity" evidence="4">
    <location>
        <begin position="205"/>
        <end position="238"/>
    </location>
</feature>
<dbReference type="AlphaFoldDB" id="A0A4Q7KPC2"/>
<name>A0A4Q7KPC2_9PSEU</name>
<dbReference type="Gene3D" id="2.40.50.100">
    <property type="match status" value="1"/>
</dbReference>
<feature type="coiled-coil region" evidence="3">
    <location>
        <begin position="106"/>
        <end position="133"/>
    </location>
</feature>
<keyword evidence="5" id="KW-0812">Transmembrane</keyword>
<evidence type="ECO:0000313" key="8">
    <source>
        <dbReference type="EMBL" id="RZS37850.1"/>
    </source>
</evidence>
<gene>
    <name evidence="8" type="ORF">EV193_105410</name>
</gene>
<feature type="domain" description="Multidrug resistance protein MdtA-like C-terminal permuted SH3" evidence="7">
    <location>
        <begin position="339"/>
        <end position="396"/>
    </location>
</feature>
<evidence type="ECO:0000256" key="3">
    <source>
        <dbReference type="SAM" id="Coils"/>
    </source>
</evidence>
<dbReference type="EMBL" id="SGWQ01000005">
    <property type="protein sequence ID" value="RZS37850.1"/>
    <property type="molecule type" value="Genomic_DNA"/>
</dbReference>
<reference evidence="8 9" key="1">
    <citation type="submission" date="2019-02" db="EMBL/GenBank/DDBJ databases">
        <title>Genomic Encyclopedia of Type Strains, Phase IV (KMG-IV): sequencing the most valuable type-strain genomes for metagenomic binning, comparative biology and taxonomic classification.</title>
        <authorList>
            <person name="Goeker M."/>
        </authorList>
    </citation>
    <scope>NUCLEOTIDE SEQUENCE [LARGE SCALE GENOMIC DNA]</scope>
    <source>
        <strain evidence="8 9">DSM 101727</strain>
    </source>
</reference>
<keyword evidence="2 3" id="KW-0175">Coiled coil</keyword>
<dbReference type="InterPro" id="IPR058625">
    <property type="entry name" value="MdtA-like_BSH"/>
</dbReference>
<evidence type="ECO:0000256" key="4">
    <source>
        <dbReference type="SAM" id="MobiDB-lite"/>
    </source>
</evidence>
<keyword evidence="9" id="KW-1185">Reference proteome</keyword>
<feature type="transmembrane region" description="Helical" evidence="5">
    <location>
        <begin position="9"/>
        <end position="30"/>
    </location>
</feature>
<evidence type="ECO:0000313" key="9">
    <source>
        <dbReference type="Proteomes" id="UP000294257"/>
    </source>
</evidence>
<evidence type="ECO:0000256" key="5">
    <source>
        <dbReference type="SAM" id="Phobius"/>
    </source>
</evidence>
<organism evidence="8 9">
    <name type="scientific">Herbihabitans rhizosphaerae</name>
    <dbReference type="NCBI Taxonomy" id="1872711"/>
    <lineage>
        <taxon>Bacteria</taxon>
        <taxon>Bacillati</taxon>
        <taxon>Actinomycetota</taxon>
        <taxon>Actinomycetes</taxon>
        <taxon>Pseudonocardiales</taxon>
        <taxon>Pseudonocardiaceae</taxon>
        <taxon>Herbihabitans</taxon>
    </lineage>
</organism>
<comment type="caution">
    <text evidence="8">The sequence shown here is derived from an EMBL/GenBank/DDBJ whole genome shotgun (WGS) entry which is preliminary data.</text>
</comment>
<dbReference type="Gene3D" id="2.40.30.170">
    <property type="match status" value="1"/>
</dbReference>
<evidence type="ECO:0000256" key="2">
    <source>
        <dbReference type="ARBA" id="ARBA00023054"/>
    </source>
</evidence>
<dbReference type="RefSeq" id="WP_130345271.1">
    <property type="nucleotide sequence ID" value="NZ_SGWQ01000005.1"/>
</dbReference>
<sequence>MARLRRRTWIVNGALILVLLAAAGATYFWFTDDGTDTGSAPRTFPASTGTVSQTVSASGTLQSATTADADFATSGTVTEVLVKPGDSVAAGRPLAKIDPAEANAQVEIANYQLSAAQQNLSNAKTKLTEASDAGQDTTQASAAVNQQQASVKQAQLAVTNAKKAAASTTLTAPIPGTVTAINGAVGQRVSGSSSTGSTGTGNTGSGNTSSGNTASGNSASGNSSSGNPSSGNTGTGNPASTGTSSTAFAQIADLGRLEVRASFAEVDVAKLKIGQTGSVTLNAIPGQPIEAKVAAIDVVPTTANGVVTYGATLSLGQLPPGARHGQSASVSVTVARAENAVVLPTAAVRTTGGESTVSVLDNGRELTKPVRLGVKGDSTVEILDGVSAGEQVVLPGASGGSSGDRRAPSGGPMIGGPGGGAPRQGGGGGR</sequence>
<dbReference type="PANTHER" id="PTHR32347">
    <property type="entry name" value="EFFLUX SYSTEM COMPONENT YKNX-RELATED"/>
    <property type="match status" value="1"/>
</dbReference>
<feature type="compositionally biased region" description="Gly residues" evidence="4">
    <location>
        <begin position="412"/>
        <end position="430"/>
    </location>
</feature>